<organism evidence="2 3">
    <name type="scientific">Ophiocordyceps australis</name>
    <dbReference type="NCBI Taxonomy" id="1399860"/>
    <lineage>
        <taxon>Eukaryota</taxon>
        <taxon>Fungi</taxon>
        <taxon>Dikarya</taxon>
        <taxon>Ascomycota</taxon>
        <taxon>Pezizomycotina</taxon>
        <taxon>Sordariomycetes</taxon>
        <taxon>Hypocreomycetidae</taxon>
        <taxon>Hypocreales</taxon>
        <taxon>Ophiocordycipitaceae</taxon>
        <taxon>Ophiocordyceps</taxon>
    </lineage>
</organism>
<dbReference type="Gene3D" id="3.40.220.10">
    <property type="entry name" value="Leucine Aminopeptidase, subunit E, domain 1"/>
    <property type="match status" value="1"/>
</dbReference>
<proteinExistence type="predicted"/>
<evidence type="ECO:0000313" key="2">
    <source>
        <dbReference type="EMBL" id="PHH77975.1"/>
    </source>
</evidence>
<evidence type="ECO:0000259" key="1">
    <source>
        <dbReference type="PROSITE" id="PS51154"/>
    </source>
</evidence>
<dbReference type="NCBIfam" id="NF001664">
    <property type="entry name" value="PRK00431.1-6"/>
    <property type="match status" value="1"/>
</dbReference>
<evidence type="ECO:0000313" key="3">
    <source>
        <dbReference type="Proteomes" id="UP000224854"/>
    </source>
</evidence>
<dbReference type="PANTHER" id="PTHR11106:SF27">
    <property type="entry name" value="MACRO DOMAIN-CONTAINING PROTEIN"/>
    <property type="match status" value="1"/>
</dbReference>
<dbReference type="OrthoDB" id="6077599at2759"/>
<dbReference type="InterPro" id="IPR043472">
    <property type="entry name" value="Macro_dom-like"/>
</dbReference>
<dbReference type="CDD" id="cd02908">
    <property type="entry name" value="Macro_OAADPr_deacetylase"/>
    <property type="match status" value="1"/>
</dbReference>
<dbReference type="Pfam" id="PF01661">
    <property type="entry name" value="Macro"/>
    <property type="match status" value="1"/>
</dbReference>
<name>A0A2C5Z7Z6_9HYPO</name>
<accession>A0A2C5Z7Z6</accession>
<dbReference type="SUPFAM" id="SSF52949">
    <property type="entry name" value="Macro domain-like"/>
    <property type="match status" value="1"/>
</dbReference>
<keyword evidence="3" id="KW-1185">Reference proteome</keyword>
<protein>
    <recommendedName>
        <fullName evidence="1">Macro domain-containing protein</fullName>
    </recommendedName>
</protein>
<dbReference type="PANTHER" id="PTHR11106">
    <property type="entry name" value="GANGLIOSIDE INDUCED DIFFERENTIATION ASSOCIATED PROTEIN 2-RELATED"/>
    <property type="match status" value="1"/>
</dbReference>
<dbReference type="PROSITE" id="PS51154">
    <property type="entry name" value="MACRO"/>
    <property type="match status" value="1"/>
</dbReference>
<gene>
    <name evidence="2" type="ORF">CDD82_3276</name>
</gene>
<comment type="caution">
    <text evidence="2">The sequence shown here is derived from an EMBL/GenBank/DDBJ whole genome shotgun (WGS) entry which is preliminary data.</text>
</comment>
<dbReference type="Proteomes" id="UP000224854">
    <property type="component" value="Unassembled WGS sequence"/>
</dbReference>
<feature type="domain" description="Macro" evidence="1">
    <location>
        <begin position="44"/>
        <end position="225"/>
    </location>
</feature>
<dbReference type="SMART" id="SM00506">
    <property type="entry name" value="A1pp"/>
    <property type="match status" value="1"/>
</dbReference>
<dbReference type="InterPro" id="IPR002589">
    <property type="entry name" value="Macro_dom"/>
</dbReference>
<dbReference type="AlphaFoldDB" id="A0A2C5Z7Z6"/>
<reference evidence="2 3" key="1">
    <citation type="submission" date="2017-06" db="EMBL/GenBank/DDBJ databases">
        <title>Ant-infecting Ophiocordyceps genomes reveal a high diversity of potential behavioral manipulation genes and a possible major role for enterotoxins.</title>
        <authorList>
            <person name="De Bekker C."/>
            <person name="Evans H.C."/>
            <person name="Brachmann A."/>
            <person name="Hughes D.P."/>
        </authorList>
    </citation>
    <scope>NUCLEOTIDE SEQUENCE [LARGE SCALE GENOMIC DNA]</scope>
    <source>
        <strain evidence="2 3">1348a</strain>
    </source>
</reference>
<sequence length="229" mass="24768">MAAMNSQTNGERKPQTEIPTLAHIYSSAAMLQALGADDDASHDNYYSPPSASVNLRVAVLHGDITKLSLDAIVNAANQTLLGGGGVDGAIHNAAGPELREECKTLGGCHTGQAKMTLGYDLPATYVIHTVGPVYNINHTTRCRQFLRSCYRSCLELATRNRLRTIAFCGISTGVYGYPYREAAHIACAAVREYLESDNGVLELVVFVTHSEQDIAAYDEMIPLHFPPVN</sequence>
<dbReference type="EMBL" id="NJEU01000245">
    <property type="protein sequence ID" value="PHH77975.1"/>
    <property type="molecule type" value="Genomic_DNA"/>
</dbReference>